<feature type="transmembrane region" description="Helical" evidence="6">
    <location>
        <begin position="389"/>
        <end position="407"/>
    </location>
</feature>
<keyword evidence="8" id="KW-1185">Reference proteome</keyword>
<feature type="transmembrane region" description="Helical" evidence="6">
    <location>
        <begin position="321"/>
        <end position="340"/>
    </location>
</feature>
<organism evidence="7 8">
    <name type="scientific">Ceratobasidium theobromae</name>
    <dbReference type="NCBI Taxonomy" id="1582974"/>
    <lineage>
        <taxon>Eukaryota</taxon>
        <taxon>Fungi</taxon>
        <taxon>Dikarya</taxon>
        <taxon>Basidiomycota</taxon>
        <taxon>Agaricomycotina</taxon>
        <taxon>Agaricomycetes</taxon>
        <taxon>Cantharellales</taxon>
        <taxon>Ceratobasidiaceae</taxon>
        <taxon>Ceratobasidium</taxon>
    </lineage>
</organism>
<evidence type="ECO:0000256" key="3">
    <source>
        <dbReference type="ARBA" id="ARBA00022692"/>
    </source>
</evidence>
<evidence type="ECO:0000313" key="8">
    <source>
        <dbReference type="Proteomes" id="UP000383932"/>
    </source>
</evidence>
<feature type="transmembrane region" description="Helical" evidence="6">
    <location>
        <begin position="183"/>
        <end position="202"/>
    </location>
</feature>
<feature type="transmembrane region" description="Helical" evidence="6">
    <location>
        <begin position="55"/>
        <end position="75"/>
    </location>
</feature>
<feature type="transmembrane region" description="Helical" evidence="6">
    <location>
        <begin position="272"/>
        <end position="300"/>
    </location>
</feature>
<comment type="subcellular location">
    <subcellularLocation>
        <location evidence="1">Membrane</location>
        <topology evidence="1">Multi-pass membrane protein</topology>
    </subcellularLocation>
</comment>
<dbReference type="AlphaFoldDB" id="A0A5N5Q8G4"/>
<keyword evidence="4 6" id="KW-1133">Transmembrane helix</keyword>
<keyword evidence="3 6" id="KW-0812">Transmembrane</keyword>
<sequence>MLGGGPLATWTSSLVSIVFMCITAAVLREICSALPISGSIYVWAMQAAGPRRARFVGCIVAWWITTTWITFTASVSQFNANYILSLVPVYDLEFPGGVSNDNVKWRAVVWFSSELLLLLAVLPNYLPPRMFSMVLRASVCVITLDFFLCIIWLPIGVSKTYGFRTAKEAFLTKFNGTGAPSGWNWMLSFVFASSLQAGFDAAGHVAEETKNASVVAAQSIFTSAVTSGIGGFIVTILFLFCTPDFDTLFSLNAPQPFVLIYTSALGRGGGTFMTVLAVVSALLSNCIVVLAASRLIFSIARDGTLPLSSWVSKVSHDGRPLNAVTLVYIIGALLLCTILPSTVAFFSLMSCSVLPLFSSYGVIALLRLVSTPNQFKTSKYSLGKFAKPLYIVTVLFHAVLFAVWTSPFTFPVSAKTLNFGPVIFGAVTIFGIMTWWFIPQETWLSKEKIEHAFEGAS</sequence>
<evidence type="ECO:0000313" key="7">
    <source>
        <dbReference type="EMBL" id="KAB5588042.1"/>
    </source>
</evidence>
<dbReference type="GO" id="GO:0016020">
    <property type="term" value="C:membrane"/>
    <property type="evidence" value="ECO:0007669"/>
    <property type="project" value="UniProtKB-SubCell"/>
</dbReference>
<dbReference type="GO" id="GO:0022857">
    <property type="term" value="F:transmembrane transporter activity"/>
    <property type="evidence" value="ECO:0007669"/>
    <property type="project" value="InterPro"/>
</dbReference>
<keyword evidence="2" id="KW-0813">Transport</keyword>
<feature type="transmembrane region" description="Helical" evidence="6">
    <location>
        <begin position="419"/>
        <end position="438"/>
    </location>
</feature>
<evidence type="ECO:0000256" key="2">
    <source>
        <dbReference type="ARBA" id="ARBA00022448"/>
    </source>
</evidence>
<proteinExistence type="predicted"/>
<evidence type="ECO:0000256" key="5">
    <source>
        <dbReference type="ARBA" id="ARBA00023136"/>
    </source>
</evidence>
<dbReference type="Pfam" id="PF13520">
    <property type="entry name" value="AA_permease_2"/>
    <property type="match status" value="1"/>
</dbReference>
<feature type="transmembrane region" description="Helical" evidence="6">
    <location>
        <begin position="214"/>
        <end position="240"/>
    </location>
</feature>
<dbReference type="Gene3D" id="1.20.1740.10">
    <property type="entry name" value="Amino acid/polyamine transporter I"/>
    <property type="match status" value="1"/>
</dbReference>
<dbReference type="Proteomes" id="UP000383932">
    <property type="component" value="Unassembled WGS sequence"/>
</dbReference>
<dbReference type="PANTHER" id="PTHR45649">
    <property type="entry name" value="AMINO-ACID PERMEASE BAT1"/>
    <property type="match status" value="1"/>
</dbReference>
<evidence type="ECO:0000256" key="6">
    <source>
        <dbReference type="SAM" id="Phobius"/>
    </source>
</evidence>
<dbReference type="InterPro" id="IPR002293">
    <property type="entry name" value="AA/rel_permease1"/>
</dbReference>
<name>A0A5N5Q8G4_9AGAM</name>
<feature type="transmembrane region" description="Helical" evidence="6">
    <location>
        <begin position="346"/>
        <end position="369"/>
    </location>
</feature>
<dbReference type="EMBL" id="SSOP01000603">
    <property type="protein sequence ID" value="KAB5588042.1"/>
    <property type="molecule type" value="Genomic_DNA"/>
</dbReference>
<dbReference type="PANTHER" id="PTHR45649:SF13">
    <property type="entry name" value="THIAMINE TRANSPORTER THI9"/>
    <property type="match status" value="1"/>
</dbReference>
<comment type="caution">
    <text evidence="7">The sequence shown here is derived from an EMBL/GenBank/DDBJ whole genome shotgun (WGS) entry which is preliminary data.</text>
</comment>
<keyword evidence="5 6" id="KW-0472">Membrane</keyword>
<protein>
    <submittedName>
        <fullName evidence="7">Thiamine transporter thi9</fullName>
    </submittedName>
</protein>
<dbReference type="OrthoDB" id="10054429at2759"/>
<feature type="transmembrane region" description="Helical" evidence="6">
    <location>
        <begin position="107"/>
        <end position="126"/>
    </location>
</feature>
<accession>A0A5N5Q8G4</accession>
<dbReference type="PIRSF" id="PIRSF006060">
    <property type="entry name" value="AA_transporter"/>
    <property type="match status" value="1"/>
</dbReference>
<feature type="transmembrane region" description="Helical" evidence="6">
    <location>
        <begin position="14"/>
        <end position="43"/>
    </location>
</feature>
<evidence type="ECO:0000256" key="1">
    <source>
        <dbReference type="ARBA" id="ARBA00004141"/>
    </source>
</evidence>
<gene>
    <name evidence="7" type="ORF">CTheo_8516</name>
</gene>
<feature type="transmembrane region" description="Helical" evidence="6">
    <location>
        <begin position="133"/>
        <end position="155"/>
    </location>
</feature>
<evidence type="ECO:0000256" key="4">
    <source>
        <dbReference type="ARBA" id="ARBA00022989"/>
    </source>
</evidence>
<reference evidence="7 8" key="1">
    <citation type="journal article" date="2019" name="Fungal Biol. Biotechnol.">
        <title>Draft genome sequence of fastidious pathogen Ceratobasidium theobromae, which causes vascular-streak dieback in Theobroma cacao.</title>
        <authorList>
            <person name="Ali S.S."/>
            <person name="Asman A."/>
            <person name="Shao J."/>
            <person name="Firmansyah A.P."/>
            <person name="Susilo A.W."/>
            <person name="Rosmana A."/>
            <person name="McMahon P."/>
            <person name="Junaid M."/>
            <person name="Guest D."/>
            <person name="Kheng T.Y."/>
            <person name="Meinhardt L.W."/>
            <person name="Bailey B.A."/>
        </authorList>
    </citation>
    <scope>NUCLEOTIDE SEQUENCE [LARGE SCALE GENOMIC DNA]</scope>
    <source>
        <strain evidence="7 8">CT2</strain>
    </source>
</reference>